<gene>
    <name evidence="1" type="ORF">GH807_10895</name>
</gene>
<accession>A0ABR6WM12</accession>
<reference evidence="1 2" key="1">
    <citation type="journal article" date="2020" name="mSystems">
        <title>Defining Genomic and Predicted Metabolic Features of the Acetobacterium Genus.</title>
        <authorList>
            <person name="Ross D.E."/>
            <person name="Marshall C.W."/>
            <person name="Gulliver D."/>
            <person name="May H.D."/>
            <person name="Norman R.S."/>
        </authorList>
    </citation>
    <scope>NUCLEOTIDE SEQUENCE [LARGE SCALE GENOMIC DNA]</scope>
    <source>
        <strain evidence="1 2">DSM 9173</strain>
    </source>
</reference>
<dbReference type="EMBL" id="WJBB01000012">
    <property type="protein sequence ID" value="MBC3797552.1"/>
    <property type="molecule type" value="Genomic_DNA"/>
</dbReference>
<name>A0ABR6WM12_9FIRM</name>
<organism evidence="1 2">
    <name type="scientific">Acetobacterium tundrae</name>
    <dbReference type="NCBI Taxonomy" id="132932"/>
    <lineage>
        <taxon>Bacteria</taxon>
        <taxon>Bacillati</taxon>
        <taxon>Bacillota</taxon>
        <taxon>Clostridia</taxon>
        <taxon>Eubacteriales</taxon>
        <taxon>Eubacteriaceae</taxon>
        <taxon>Acetobacterium</taxon>
    </lineage>
</organism>
<protein>
    <submittedName>
        <fullName evidence="1">Uncharacterized protein</fullName>
    </submittedName>
</protein>
<dbReference type="RefSeq" id="WP_148604049.1">
    <property type="nucleotide sequence ID" value="NZ_RXYB01000012.1"/>
</dbReference>
<dbReference type="Proteomes" id="UP000653358">
    <property type="component" value="Unassembled WGS sequence"/>
</dbReference>
<evidence type="ECO:0000313" key="1">
    <source>
        <dbReference type="EMBL" id="MBC3797552.1"/>
    </source>
</evidence>
<keyword evidence="2" id="KW-1185">Reference proteome</keyword>
<comment type="caution">
    <text evidence="1">The sequence shown here is derived from an EMBL/GenBank/DDBJ whole genome shotgun (WGS) entry which is preliminary data.</text>
</comment>
<proteinExistence type="predicted"/>
<evidence type="ECO:0000313" key="2">
    <source>
        <dbReference type="Proteomes" id="UP000653358"/>
    </source>
</evidence>
<sequence length="136" mass="14941">MVKVRNGAQLSKRKIYQIETTLHEGAVAIAGETTVRDKSFDACQMIIQEDFASFNDWIADCGGIVGHLKSFISSVNQKAMISTTGDQVSCRMQPLEVGAVVQNDGVQISIALIVFNIPQQDLEAKLIGLFERLKNK</sequence>